<evidence type="ECO:0000313" key="6">
    <source>
        <dbReference type="EMBL" id="MCW3475001.1"/>
    </source>
</evidence>
<dbReference type="GO" id="GO:0030288">
    <property type="term" value="C:outer membrane-bounded periplasmic space"/>
    <property type="evidence" value="ECO:0007669"/>
    <property type="project" value="UniProtKB-ARBA"/>
</dbReference>
<dbReference type="GO" id="GO:0043190">
    <property type="term" value="C:ATP-binding cassette (ABC) transporter complex"/>
    <property type="evidence" value="ECO:0007669"/>
    <property type="project" value="InterPro"/>
</dbReference>
<dbReference type="GO" id="GO:0015833">
    <property type="term" value="P:peptide transport"/>
    <property type="evidence" value="ECO:0007669"/>
    <property type="project" value="TreeGrafter"/>
</dbReference>
<dbReference type="Pfam" id="PF00496">
    <property type="entry name" value="SBP_bac_5"/>
    <property type="match status" value="1"/>
</dbReference>
<name>A0AA41YM37_9PROT</name>
<dbReference type="InterPro" id="IPR000914">
    <property type="entry name" value="SBP_5_dom"/>
</dbReference>
<evidence type="ECO:0000259" key="5">
    <source>
        <dbReference type="Pfam" id="PF00496"/>
    </source>
</evidence>
<protein>
    <submittedName>
        <fullName evidence="6">ABC transporter substrate-binding protein</fullName>
    </submittedName>
</protein>
<dbReference type="GO" id="GO:1904680">
    <property type="term" value="F:peptide transmembrane transporter activity"/>
    <property type="evidence" value="ECO:0007669"/>
    <property type="project" value="TreeGrafter"/>
</dbReference>
<evidence type="ECO:0000256" key="4">
    <source>
        <dbReference type="SAM" id="SignalP"/>
    </source>
</evidence>
<dbReference type="InterPro" id="IPR023765">
    <property type="entry name" value="SBP_5_CS"/>
</dbReference>
<comment type="subcellular location">
    <subcellularLocation>
        <location evidence="1">Periplasm</location>
    </subcellularLocation>
</comment>
<keyword evidence="7" id="KW-1185">Reference proteome</keyword>
<dbReference type="PANTHER" id="PTHR30290">
    <property type="entry name" value="PERIPLASMIC BINDING COMPONENT OF ABC TRANSPORTER"/>
    <property type="match status" value="1"/>
</dbReference>
<proteinExistence type="inferred from homology"/>
<dbReference type="Gene3D" id="3.40.190.10">
    <property type="entry name" value="Periplasmic binding protein-like II"/>
    <property type="match status" value="1"/>
</dbReference>
<dbReference type="PIRSF" id="PIRSF002741">
    <property type="entry name" value="MppA"/>
    <property type="match status" value="1"/>
</dbReference>
<dbReference type="EMBL" id="JAPDNT010000006">
    <property type="protein sequence ID" value="MCW3475001.1"/>
    <property type="molecule type" value="Genomic_DNA"/>
</dbReference>
<dbReference type="RefSeq" id="WP_264713685.1">
    <property type="nucleotide sequence ID" value="NZ_JAPDNT010000006.1"/>
</dbReference>
<dbReference type="PROSITE" id="PS01040">
    <property type="entry name" value="SBP_BACTERIAL_5"/>
    <property type="match status" value="1"/>
</dbReference>
<dbReference type="Proteomes" id="UP001165679">
    <property type="component" value="Unassembled WGS sequence"/>
</dbReference>
<dbReference type="Gene3D" id="3.90.76.10">
    <property type="entry name" value="Dipeptide-binding Protein, Domain 1"/>
    <property type="match status" value="1"/>
</dbReference>
<gene>
    <name evidence="6" type="ORF">OL599_10495</name>
</gene>
<comment type="similarity">
    <text evidence="2">Belongs to the bacterial solute-binding protein 5 family.</text>
</comment>
<evidence type="ECO:0000256" key="3">
    <source>
        <dbReference type="ARBA" id="ARBA00022729"/>
    </source>
</evidence>
<dbReference type="InterPro" id="IPR039424">
    <property type="entry name" value="SBP_5"/>
</dbReference>
<organism evidence="6 7">
    <name type="scientific">Limobrevibacterium gyesilva</name>
    <dbReference type="NCBI Taxonomy" id="2991712"/>
    <lineage>
        <taxon>Bacteria</taxon>
        <taxon>Pseudomonadati</taxon>
        <taxon>Pseudomonadota</taxon>
        <taxon>Alphaproteobacteria</taxon>
        <taxon>Acetobacterales</taxon>
        <taxon>Acetobacteraceae</taxon>
        <taxon>Limobrevibacterium</taxon>
    </lineage>
</organism>
<dbReference type="PANTHER" id="PTHR30290:SF38">
    <property type="entry name" value="D,D-DIPEPTIDE-BINDING PERIPLASMIC PROTEIN DDPA-RELATED"/>
    <property type="match status" value="1"/>
</dbReference>
<evidence type="ECO:0000256" key="2">
    <source>
        <dbReference type="ARBA" id="ARBA00005695"/>
    </source>
</evidence>
<keyword evidence="3 4" id="KW-0732">Signal</keyword>
<reference evidence="6" key="1">
    <citation type="submission" date="2022-09" db="EMBL/GenBank/DDBJ databases">
        <title>Rhodovastum sp. nov. RN2-1 isolated from soil in Seongnam, South Korea.</title>
        <authorList>
            <person name="Le N.T."/>
        </authorList>
    </citation>
    <scope>NUCLEOTIDE SEQUENCE</scope>
    <source>
        <strain evidence="6">RN2-1</strain>
    </source>
</reference>
<reference evidence="6" key="2">
    <citation type="submission" date="2022-10" db="EMBL/GenBank/DDBJ databases">
        <authorList>
            <person name="Trinh H.N."/>
        </authorList>
    </citation>
    <scope>NUCLEOTIDE SEQUENCE</scope>
    <source>
        <strain evidence="6">RN2-1</strain>
    </source>
</reference>
<dbReference type="InterPro" id="IPR030678">
    <property type="entry name" value="Peptide/Ni-bd"/>
</dbReference>
<feature type="chain" id="PRO_5041226841" evidence="4">
    <location>
        <begin position="22"/>
        <end position="524"/>
    </location>
</feature>
<dbReference type="CDD" id="cd08502">
    <property type="entry name" value="PBP2_NikA_DppA_OppA_like_16"/>
    <property type="match status" value="1"/>
</dbReference>
<sequence length="524" mass="57928">MHRRTLLKGAAASLLAAPAIAQPAKTATLRFVPQANLTLLDPIFTTATVTSNHSYYVFDTLYSTAADGKPKPQMAEGHEVSDNGRVWRIRLRDGLKFHDGTPVRAIDCAASLERWSKREPFGQVLAKVVEKWGAVDDRTIEIRLTKPFPLLLEAIGKPDASVAFIMPERLARTDASKQITEMVGSGPYRFIASEYNTGSSAAYEKFDGYVPRSEKPDWATGGKVAYFPRIEWKIIGDPATAGAALQNGEIDWWEQPLSDLLPTLAKDKNIALQIDNPQGRESLMRLNHLQAPFNDVRIRRAVLMAVNQEDYMRATFGDDTSLWSICHSQFPCGTPYETQDNGKWMKSDLNAARAALKEAGYNGQKVVIINPTDFPAIHPLGLVTADTLKKIGMNVDLQETDWGTVVQRRSSREAVEKGGWSIFHTFGSSAAYSTPATSALVRGQGKDGWFGWWDSPKAEQLTQEWLDAPDTASQKRVASELANLAMSEVATIPLGQWYGKTAFRRSITGVLQGVSPYPWNVRPA</sequence>
<evidence type="ECO:0000256" key="1">
    <source>
        <dbReference type="ARBA" id="ARBA00004418"/>
    </source>
</evidence>
<dbReference type="Gene3D" id="3.10.105.10">
    <property type="entry name" value="Dipeptide-binding Protein, Domain 3"/>
    <property type="match status" value="1"/>
</dbReference>
<accession>A0AA41YM37</accession>
<evidence type="ECO:0000313" key="7">
    <source>
        <dbReference type="Proteomes" id="UP001165679"/>
    </source>
</evidence>
<comment type="caution">
    <text evidence="6">The sequence shown here is derived from an EMBL/GenBank/DDBJ whole genome shotgun (WGS) entry which is preliminary data.</text>
</comment>
<dbReference type="AlphaFoldDB" id="A0AA41YM37"/>
<feature type="signal peptide" evidence="4">
    <location>
        <begin position="1"/>
        <end position="21"/>
    </location>
</feature>
<dbReference type="SUPFAM" id="SSF53850">
    <property type="entry name" value="Periplasmic binding protein-like II"/>
    <property type="match status" value="1"/>
</dbReference>
<feature type="domain" description="Solute-binding protein family 5" evidence="5">
    <location>
        <begin position="69"/>
        <end position="423"/>
    </location>
</feature>